<dbReference type="Gene3D" id="1.10.45.10">
    <property type="entry name" value="Vanillyl-alcohol Oxidase, Chain A, domain 4"/>
    <property type="match status" value="1"/>
</dbReference>
<dbReference type="EC" id="1.1.2.4" evidence="9"/>
<dbReference type="InParanoid" id="A0A409WM71"/>
<evidence type="ECO:0000313" key="13">
    <source>
        <dbReference type="Proteomes" id="UP000284706"/>
    </source>
</evidence>
<evidence type="ECO:0000313" key="12">
    <source>
        <dbReference type="EMBL" id="PPQ79579.1"/>
    </source>
</evidence>
<comment type="catalytic activity">
    <reaction evidence="10">
        <text>(R)-lactate + 2 Fe(III)-[cytochrome c] = 2 Fe(II)-[cytochrome c] + pyruvate + 2 H(+)</text>
        <dbReference type="Rhea" id="RHEA:13521"/>
        <dbReference type="Rhea" id="RHEA-COMP:10350"/>
        <dbReference type="Rhea" id="RHEA-COMP:14399"/>
        <dbReference type="ChEBI" id="CHEBI:15361"/>
        <dbReference type="ChEBI" id="CHEBI:15378"/>
        <dbReference type="ChEBI" id="CHEBI:16004"/>
        <dbReference type="ChEBI" id="CHEBI:29033"/>
        <dbReference type="ChEBI" id="CHEBI:29034"/>
        <dbReference type="EC" id="1.1.2.4"/>
    </reaction>
</comment>
<evidence type="ECO:0000256" key="9">
    <source>
        <dbReference type="ARBA" id="ARBA00038897"/>
    </source>
</evidence>
<dbReference type="GO" id="GO:1903457">
    <property type="term" value="P:lactate catabolic process"/>
    <property type="evidence" value="ECO:0007669"/>
    <property type="project" value="TreeGrafter"/>
</dbReference>
<evidence type="ECO:0000256" key="6">
    <source>
        <dbReference type="ARBA" id="ARBA00022946"/>
    </source>
</evidence>
<evidence type="ECO:0000256" key="5">
    <source>
        <dbReference type="ARBA" id="ARBA00022827"/>
    </source>
</evidence>
<comment type="similarity">
    <text evidence="3">Belongs to the FAD-binding oxidoreductase/transferase type 4 family.</text>
</comment>
<dbReference type="FunCoup" id="A0A409WM71">
    <property type="interactions" value="238"/>
</dbReference>
<sequence>MVFPKPPSHLYLASKFARNSERLLGAAFFQRPFISVECRIYTRVSIRRFSQFSRDGTRISRYSPWSDGFPWSLRTRATLQALVYSAILLVATDYIMDRGGAFGSSSSDTSDSRRKYGTQAELQNAIQELRTAFPDPLSVVTDPEALATYGSSDFSYHPSTSHGVIVRPRSTEDVVKVVEVAKKYRIPITPYSGGTSLEGHFSGFSDGRDICLDMAKMDRILTVNVDDQDLTCQAGARWEDINHYLKDKGIPLFFPLDPGPGATIGGMVGTGCSGTNAVRYGTAKGEWFLNLTVVLPNGKVIKTRRRARKSAAGFDTTKLFIGAEGTLGIVTEATLRLAPVLPTKVAMAQFPDVQKAVSAVQDILKSEYGPHMQCIELLDDHMMGAINVAGLVDKPYPVKDTLFFKIQGDPLSIQNASETVQTIVQKHGSLRFEFASTDQEAEDLWQNRKYALTSSLAAHPGLSCWTTDVCVPVSRLPQLVYETKKDLQDSNLHSTIVGHVGDGNFHALILFKRDQELDAVRNAVHRLVHRALALDGTCTGEHGVGLGKREYLNEELGSNTVDLMKTIKKTVDPLGIMNPGKLYPEDAENNHTPS</sequence>
<dbReference type="Gene3D" id="3.30.465.10">
    <property type="match status" value="1"/>
</dbReference>
<dbReference type="Pfam" id="PF02913">
    <property type="entry name" value="FAD-oxidase_C"/>
    <property type="match status" value="1"/>
</dbReference>
<evidence type="ECO:0000256" key="7">
    <source>
        <dbReference type="ARBA" id="ARBA00023002"/>
    </source>
</evidence>
<keyword evidence="6" id="KW-0809">Transit peptide</keyword>
<gene>
    <name evidence="12" type="ORF">CVT26_015326</name>
</gene>
<protein>
    <recommendedName>
        <fullName evidence="9">D-lactate dehydrogenase (cytochrome)</fullName>
        <ecNumber evidence="9">1.1.2.4</ecNumber>
    </recommendedName>
</protein>
<evidence type="ECO:0000256" key="4">
    <source>
        <dbReference type="ARBA" id="ARBA00022630"/>
    </source>
</evidence>
<dbReference type="GO" id="GO:0008720">
    <property type="term" value="F:D-lactate dehydrogenase (NAD+) activity"/>
    <property type="evidence" value="ECO:0007669"/>
    <property type="project" value="TreeGrafter"/>
</dbReference>
<proteinExistence type="inferred from homology"/>
<dbReference type="OrthoDB" id="7786253at2759"/>
<dbReference type="InterPro" id="IPR036318">
    <property type="entry name" value="FAD-bd_PCMH-like_sf"/>
</dbReference>
<dbReference type="GO" id="GO:0004458">
    <property type="term" value="F:D-lactate dehydrogenase (cytochrome) activity"/>
    <property type="evidence" value="ECO:0007669"/>
    <property type="project" value="UniProtKB-EC"/>
</dbReference>
<evidence type="ECO:0000256" key="10">
    <source>
        <dbReference type="ARBA" id="ARBA00051436"/>
    </source>
</evidence>
<evidence type="ECO:0000256" key="2">
    <source>
        <dbReference type="ARBA" id="ARBA00004173"/>
    </source>
</evidence>
<organism evidence="12 13">
    <name type="scientific">Gymnopilus dilepis</name>
    <dbReference type="NCBI Taxonomy" id="231916"/>
    <lineage>
        <taxon>Eukaryota</taxon>
        <taxon>Fungi</taxon>
        <taxon>Dikarya</taxon>
        <taxon>Basidiomycota</taxon>
        <taxon>Agaricomycotina</taxon>
        <taxon>Agaricomycetes</taxon>
        <taxon>Agaricomycetidae</taxon>
        <taxon>Agaricales</taxon>
        <taxon>Agaricineae</taxon>
        <taxon>Hymenogastraceae</taxon>
        <taxon>Gymnopilus</taxon>
    </lineage>
</organism>
<evidence type="ECO:0000256" key="1">
    <source>
        <dbReference type="ARBA" id="ARBA00001974"/>
    </source>
</evidence>
<dbReference type="InterPro" id="IPR016166">
    <property type="entry name" value="FAD-bd_PCMH"/>
</dbReference>
<dbReference type="InterPro" id="IPR016171">
    <property type="entry name" value="Vanillyl_alc_oxidase_C-sub2"/>
</dbReference>
<keyword evidence="13" id="KW-1185">Reference proteome</keyword>
<dbReference type="PROSITE" id="PS51387">
    <property type="entry name" value="FAD_PCMH"/>
    <property type="match status" value="1"/>
</dbReference>
<dbReference type="Gene3D" id="3.30.70.2740">
    <property type="match status" value="1"/>
</dbReference>
<comment type="caution">
    <text evidence="12">The sequence shown here is derived from an EMBL/GenBank/DDBJ whole genome shotgun (WGS) entry which is preliminary data.</text>
</comment>
<keyword evidence="4" id="KW-0285">Flavoprotein</keyword>
<dbReference type="AlphaFoldDB" id="A0A409WM71"/>
<keyword evidence="7" id="KW-0560">Oxidoreductase</keyword>
<dbReference type="Pfam" id="PF01565">
    <property type="entry name" value="FAD_binding_4"/>
    <property type="match status" value="1"/>
</dbReference>
<keyword evidence="8" id="KW-0496">Mitochondrion</keyword>
<dbReference type="InterPro" id="IPR016169">
    <property type="entry name" value="FAD-bd_PCMH_sub2"/>
</dbReference>
<dbReference type="InterPro" id="IPR016164">
    <property type="entry name" value="FAD-linked_Oxase-like_C"/>
</dbReference>
<dbReference type="PANTHER" id="PTHR11748:SF111">
    <property type="entry name" value="D-LACTATE DEHYDROGENASE, MITOCHONDRIAL-RELATED"/>
    <property type="match status" value="1"/>
</dbReference>
<dbReference type="InterPro" id="IPR006094">
    <property type="entry name" value="Oxid_FAD_bind_N"/>
</dbReference>
<comment type="subcellular location">
    <subcellularLocation>
        <location evidence="2">Mitochondrion</location>
    </subcellularLocation>
</comment>
<comment type="cofactor">
    <cofactor evidence="1">
        <name>FAD</name>
        <dbReference type="ChEBI" id="CHEBI:57692"/>
    </cofactor>
</comment>
<evidence type="ECO:0000259" key="11">
    <source>
        <dbReference type="PROSITE" id="PS51387"/>
    </source>
</evidence>
<name>A0A409WM71_9AGAR</name>
<dbReference type="FunFam" id="3.30.70.2740:FF:000001">
    <property type="entry name" value="D-lactate dehydrogenase mitochondrial"/>
    <property type="match status" value="1"/>
</dbReference>
<evidence type="ECO:0000256" key="3">
    <source>
        <dbReference type="ARBA" id="ARBA00008000"/>
    </source>
</evidence>
<dbReference type="PANTHER" id="PTHR11748">
    <property type="entry name" value="D-LACTATE DEHYDROGENASE"/>
    <property type="match status" value="1"/>
</dbReference>
<feature type="domain" description="FAD-binding PCMH-type" evidence="11">
    <location>
        <begin position="156"/>
        <end position="340"/>
    </location>
</feature>
<reference evidence="12 13" key="1">
    <citation type="journal article" date="2018" name="Evol. Lett.">
        <title>Horizontal gene cluster transfer increased hallucinogenic mushroom diversity.</title>
        <authorList>
            <person name="Reynolds H.T."/>
            <person name="Vijayakumar V."/>
            <person name="Gluck-Thaler E."/>
            <person name="Korotkin H.B."/>
            <person name="Matheny P.B."/>
            <person name="Slot J.C."/>
        </authorList>
    </citation>
    <scope>NUCLEOTIDE SEQUENCE [LARGE SCALE GENOMIC DNA]</scope>
    <source>
        <strain evidence="12 13">SRW20</strain>
    </source>
</reference>
<dbReference type="EMBL" id="NHYE01004998">
    <property type="protein sequence ID" value="PPQ79579.1"/>
    <property type="molecule type" value="Genomic_DNA"/>
</dbReference>
<dbReference type="GO" id="GO:0071949">
    <property type="term" value="F:FAD binding"/>
    <property type="evidence" value="ECO:0007669"/>
    <property type="project" value="InterPro"/>
</dbReference>
<accession>A0A409WM71</accession>
<dbReference type="FunFam" id="3.30.465.10:FF:000014">
    <property type="entry name" value="D-lactate dehydrogenase (Cytochrome), putative"/>
    <property type="match status" value="1"/>
</dbReference>
<evidence type="ECO:0000256" key="8">
    <source>
        <dbReference type="ARBA" id="ARBA00023128"/>
    </source>
</evidence>
<dbReference type="STRING" id="231916.A0A409WM71"/>
<dbReference type="SUPFAM" id="SSF56176">
    <property type="entry name" value="FAD-binding/transporter-associated domain-like"/>
    <property type="match status" value="1"/>
</dbReference>
<dbReference type="InterPro" id="IPR004113">
    <property type="entry name" value="FAD-bd_oxidored_4_C"/>
</dbReference>
<dbReference type="Proteomes" id="UP000284706">
    <property type="component" value="Unassembled WGS sequence"/>
</dbReference>
<dbReference type="FunFam" id="1.10.45.10:FF:000001">
    <property type="entry name" value="D-lactate dehydrogenase mitochondrial"/>
    <property type="match status" value="1"/>
</dbReference>
<keyword evidence="5" id="KW-0274">FAD</keyword>
<dbReference type="GO" id="GO:0005739">
    <property type="term" value="C:mitochondrion"/>
    <property type="evidence" value="ECO:0007669"/>
    <property type="project" value="UniProtKB-SubCell"/>
</dbReference>
<dbReference type="SUPFAM" id="SSF55103">
    <property type="entry name" value="FAD-linked oxidases, C-terminal domain"/>
    <property type="match status" value="1"/>
</dbReference>